<keyword evidence="3" id="KW-1185">Reference proteome</keyword>
<evidence type="ECO:0000313" key="2">
    <source>
        <dbReference type="EMBL" id="MFD0986167.1"/>
    </source>
</evidence>
<organism evidence="2 3">
    <name type="scientific">Methyloligella solikamskensis</name>
    <dbReference type="NCBI Taxonomy" id="1177756"/>
    <lineage>
        <taxon>Bacteria</taxon>
        <taxon>Pseudomonadati</taxon>
        <taxon>Pseudomonadota</taxon>
        <taxon>Alphaproteobacteria</taxon>
        <taxon>Hyphomicrobiales</taxon>
        <taxon>Hyphomicrobiaceae</taxon>
        <taxon>Methyloligella</taxon>
    </lineage>
</organism>
<name>A0ABW3J6W4_9HYPH</name>
<proteinExistence type="predicted"/>
<dbReference type="Pfam" id="PF13449">
    <property type="entry name" value="Phytase-like"/>
    <property type="match status" value="1"/>
</dbReference>
<dbReference type="InterPro" id="IPR014567">
    <property type="entry name" value="UCP031900"/>
</dbReference>
<evidence type="ECO:0000259" key="1">
    <source>
        <dbReference type="Pfam" id="PF13449"/>
    </source>
</evidence>
<dbReference type="RefSeq" id="WP_379085780.1">
    <property type="nucleotide sequence ID" value="NZ_JBHTJO010000001.1"/>
</dbReference>
<dbReference type="EMBL" id="JBHTJO010000001">
    <property type="protein sequence ID" value="MFD0986167.1"/>
    <property type="molecule type" value="Genomic_DNA"/>
</dbReference>
<evidence type="ECO:0000313" key="3">
    <source>
        <dbReference type="Proteomes" id="UP001597102"/>
    </source>
</evidence>
<sequence length="361" mass="38580">MAGAKPRGRLRRRWLLLSLLGAGFLLALAAAGVAVASKPWTPLSKPTKIEITALPVDFDRNDPDRKAFGKLVFRRGLTLYANSNHFGGYSALAIDPSGDQLIAISDAGTWLRADLDYDGRFLKGLSNAAIGPLLAKDGKPLASFSRRDAEAIALKSPGTKSGEAYIAFEVDHRIDRYPFDANGFGPPDGSVPLPDNTLNGNAGIEALAFLKAGPANGGLLAFSQERHNSSGALVGWIIGGLSPGTLALEDIGDFTITDMTVLPGGDLVMLERRLSLSHGMEMRIRRVPASEIKPGAVLHGEVLLEVQNAFNIDNMEAIGAHEESDGQTVLTIMSDDNFLKLQRTLILQFTLKGPERQDSAG</sequence>
<gene>
    <name evidence="2" type="ORF">ACFQ2F_03535</name>
</gene>
<dbReference type="InterPro" id="IPR027372">
    <property type="entry name" value="Phytase-like_dom"/>
</dbReference>
<reference evidence="3" key="1">
    <citation type="journal article" date="2019" name="Int. J. Syst. Evol. Microbiol.">
        <title>The Global Catalogue of Microorganisms (GCM) 10K type strain sequencing project: providing services to taxonomists for standard genome sequencing and annotation.</title>
        <authorList>
            <consortium name="The Broad Institute Genomics Platform"/>
            <consortium name="The Broad Institute Genome Sequencing Center for Infectious Disease"/>
            <person name="Wu L."/>
            <person name="Ma J."/>
        </authorList>
    </citation>
    <scope>NUCLEOTIDE SEQUENCE [LARGE SCALE GENOMIC DNA]</scope>
    <source>
        <strain evidence="3">CCUG 61697</strain>
    </source>
</reference>
<feature type="domain" description="Phytase-like" evidence="1">
    <location>
        <begin position="85"/>
        <end position="338"/>
    </location>
</feature>
<dbReference type="Proteomes" id="UP001597102">
    <property type="component" value="Unassembled WGS sequence"/>
</dbReference>
<accession>A0ABW3J6W4</accession>
<dbReference type="PIRSF" id="PIRSF031900">
    <property type="entry name" value="UCP031900"/>
    <property type="match status" value="1"/>
</dbReference>
<protein>
    <submittedName>
        <fullName evidence="2">Esterase-like activity of phytase family protein</fullName>
    </submittedName>
</protein>
<comment type="caution">
    <text evidence="2">The sequence shown here is derived from an EMBL/GenBank/DDBJ whole genome shotgun (WGS) entry which is preliminary data.</text>
</comment>
<dbReference type="SUPFAM" id="SSF50956">
    <property type="entry name" value="Thermostable phytase (3-phytase)"/>
    <property type="match status" value="1"/>
</dbReference>